<protein>
    <recommendedName>
        <fullName evidence="2">PLL-like beta propeller domain-containing protein</fullName>
    </recommendedName>
</protein>
<evidence type="ECO:0000256" key="1">
    <source>
        <dbReference type="SAM" id="SignalP"/>
    </source>
</evidence>
<accession>A0A1C4ZMX6</accession>
<feature type="signal peptide" evidence="1">
    <location>
        <begin position="1"/>
        <end position="30"/>
    </location>
</feature>
<evidence type="ECO:0000259" key="2">
    <source>
        <dbReference type="Pfam" id="PF26607"/>
    </source>
</evidence>
<evidence type="ECO:0000313" key="4">
    <source>
        <dbReference type="Proteomes" id="UP000198253"/>
    </source>
</evidence>
<gene>
    <name evidence="3" type="ORF">GA0070618_5512</name>
</gene>
<keyword evidence="4" id="KW-1185">Reference proteome</keyword>
<reference evidence="4" key="1">
    <citation type="submission" date="2016-06" db="EMBL/GenBank/DDBJ databases">
        <authorList>
            <person name="Varghese N."/>
            <person name="Submissions Spin"/>
        </authorList>
    </citation>
    <scope>NUCLEOTIDE SEQUENCE [LARGE SCALE GENOMIC DNA]</scope>
    <source>
        <strain evidence="4">DSM 43816</strain>
    </source>
</reference>
<keyword evidence="1" id="KW-0732">Signal</keyword>
<dbReference type="InterPro" id="IPR058502">
    <property type="entry name" value="PLL-like_beta-prop"/>
</dbReference>
<organism evidence="3 4">
    <name type="scientific">Micromonospora echinospora</name>
    <name type="common">Micromonospora purpurea</name>
    <dbReference type="NCBI Taxonomy" id="1877"/>
    <lineage>
        <taxon>Bacteria</taxon>
        <taxon>Bacillati</taxon>
        <taxon>Actinomycetota</taxon>
        <taxon>Actinomycetes</taxon>
        <taxon>Micromonosporales</taxon>
        <taxon>Micromonosporaceae</taxon>
        <taxon>Micromonospora</taxon>
    </lineage>
</organism>
<feature type="domain" description="PLL-like beta propeller" evidence="2">
    <location>
        <begin position="469"/>
        <end position="563"/>
    </location>
</feature>
<proteinExistence type="predicted"/>
<dbReference type="EMBL" id="LT607413">
    <property type="protein sequence ID" value="SCF34410.1"/>
    <property type="molecule type" value="Genomic_DNA"/>
</dbReference>
<dbReference type="SUPFAM" id="SSF89372">
    <property type="entry name" value="Fucose-specific lectin"/>
    <property type="match status" value="2"/>
</dbReference>
<dbReference type="Proteomes" id="UP000198253">
    <property type="component" value="Chromosome I"/>
</dbReference>
<dbReference type="Pfam" id="PF26607">
    <property type="entry name" value="DUF8189"/>
    <property type="match status" value="2"/>
</dbReference>
<dbReference type="InParanoid" id="A0A1C4ZMX6"/>
<name>A0A1C4ZMX6_MICEC</name>
<feature type="chain" id="PRO_5038675739" description="PLL-like beta propeller domain-containing protein" evidence="1">
    <location>
        <begin position="31"/>
        <end position="788"/>
    </location>
</feature>
<dbReference type="AlphaFoldDB" id="A0A1C4ZMX6"/>
<sequence length="788" mass="80721">MGSRRRVIRRDGRSWLAAASALLCVSAALSAPFTSPGVAQADAAGKGGDYVPVSAVLLDTRSGVGGVTGTRGAGSTTAVTALGVGGVPASNVSALMVEITAIGPTASTALTVFPDGATRPVGASLNVSAGQTLSNSAVVQVGTNGKLAVHNSAGSTHVKLDVQGYFTTSTGSTGAGFVPIKHTYIVDTNVGQGTTAGTIASGASRTATLTGSAIPPGASALVANIRVTGATTAGTLTIAPTNEAGTARQVNYLAGSTHEIMTVKLPSDGQVTLTNSGSAVHVVIATYGYFGSSASTGAGMRPLSAVRLANFYNGGGTSIPSGGRASFRIGGAFGLPTLGIAAAAVNVTVAAPTASGSLQVLPGDALYPPDMISRAHAIYFTAGQTARSYFVVADVRSGAFTIHNGSEGTVQILADLQGWFADPLPTVAIEQNTPTSVLQTQPSGTAAGTIEYAYTDNLGRVRVGHQTDPDNYGSVQWTTISGNDAFTGRPGLYQPTGKPMEVVTQNIDSNIWRSAQTATGSASWNPWTSLGGSMPSPPLAAVQADGTSVLFSIEDGRIWHYRSGDSSPTWKILTTTPWYSYSTFDKLTVARIDSGLRMAATTDDGVLHTAVYYPDGTLSDFTDLGGNVTGSTSMIVYPGYRTRVVGRSTDGSVVTKLQNLDGTWPSGWDTVGTLTAVGTPAAILDPVLGRTAIVVRGVDNEVYRVFETAQGSGAWGDWARVNPDVSDPAVTDPTVAPFAGANGQSWMIVFRNANDATRVYERQVVPTGLRTATPAAEFTAHTLPIPPA</sequence>
<evidence type="ECO:0000313" key="3">
    <source>
        <dbReference type="EMBL" id="SCF34410.1"/>
    </source>
</evidence>
<feature type="domain" description="PLL-like beta propeller" evidence="2">
    <location>
        <begin position="601"/>
        <end position="731"/>
    </location>
</feature>